<gene>
    <name evidence="8" type="ORF">J1N35_005195</name>
</gene>
<keyword evidence="3" id="KW-0808">Transferase</keyword>
<dbReference type="Gene3D" id="1.10.510.10">
    <property type="entry name" value="Transferase(Phosphotransferase) domain 1"/>
    <property type="match status" value="1"/>
</dbReference>
<protein>
    <recommendedName>
        <fullName evidence="7">Protein kinase domain-containing protein</fullName>
    </recommendedName>
</protein>
<dbReference type="InterPro" id="IPR011009">
    <property type="entry name" value="Kinase-like_dom_sf"/>
</dbReference>
<dbReference type="GO" id="GO:0005737">
    <property type="term" value="C:cytoplasm"/>
    <property type="evidence" value="ECO:0007669"/>
    <property type="project" value="TreeGrafter"/>
</dbReference>
<comment type="similarity">
    <text evidence="1">Belongs to the protein kinase superfamily. CMGC Ser/Thr protein kinase family. GSK-3 subfamily.</text>
</comment>
<accession>A0A9D3WEQ9</accession>
<dbReference type="OrthoDB" id="272141at2759"/>
<dbReference type="Proteomes" id="UP000828251">
    <property type="component" value="Unassembled WGS sequence"/>
</dbReference>
<dbReference type="GO" id="GO:0007165">
    <property type="term" value="P:signal transduction"/>
    <property type="evidence" value="ECO:0007669"/>
    <property type="project" value="TreeGrafter"/>
</dbReference>
<keyword evidence="2" id="KW-0723">Serine/threonine-protein kinase</keyword>
<sequence length="61" mass="6697">MLVSNKLIQLLRHPTLIIFGVTEYTTAIDIWSAGCVLAELLLGQPLFAAESGVDWVVDIIK</sequence>
<evidence type="ECO:0000256" key="1">
    <source>
        <dbReference type="ARBA" id="ARBA00005527"/>
    </source>
</evidence>
<dbReference type="EMBL" id="JAIQCV010000002">
    <property type="protein sequence ID" value="KAH1122035.1"/>
    <property type="molecule type" value="Genomic_DNA"/>
</dbReference>
<comment type="caution">
    <text evidence="8">The sequence shown here is derived from an EMBL/GenBank/DDBJ whole genome shotgun (WGS) entry which is preliminary data.</text>
</comment>
<dbReference type="PANTHER" id="PTHR24057">
    <property type="entry name" value="GLYCOGEN SYNTHASE KINASE-3 ALPHA"/>
    <property type="match status" value="1"/>
</dbReference>
<evidence type="ECO:0000256" key="2">
    <source>
        <dbReference type="ARBA" id="ARBA00022527"/>
    </source>
</evidence>
<evidence type="ECO:0000256" key="4">
    <source>
        <dbReference type="ARBA" id="ARBA00022741"/>
    </source>
</evidence>
<keyword evidence="6" id="KW-0067">ATP-binding</keyword>
<dbReference type="SUPFAM" id="SSF56112">
    <property type="entry name" value="Protein kinase-like (PK-like)"/>
    <property type="match status" value="1"/>
</dbReference>
<dbReference type="GO" id="GO:0005634">
    <property type="term" value="C:nucleus"/>
    <property type="evidence" value="ECO:0007669"/>
    <property type="project" value="TreeGrafter"/>
</dbReference>
<dbReference type="GO" id="GO:0004674">
    <property type="term" value="F:protein serine/threonine kinase activity"/>
    <property type="evidence" value="ECO:0007669"/>
    <property type="project" value="UniProtKB-KW"/>
</dbReference>
<dbReference type="InterPro" id="IPR000719">
    <property type="entry name" value="Prot_kinase_dom"/>
</dbReference>
<keyword evidence="4" id="KW-0547">Nucleotide-binding</keyword>
<proteinExistence type="inferred from homology"/>
<dbReference type="GO" id="GO:0030154">
    <property type="term" value="P:cell differentiation"/>
    <property type="evidence" value="ECO:0007669"/>
    <property type="project" value="TreeGrafter"/>
</dbReference>
<dbReference type="PANTHER" id="PTHR24057:SF0">
    <property type="entry name" value="PROTEIN KINASE SHAGGY-RELATED"/>
    <property type="match status" value="1"/>
</dbReference>
<dbReference type="InterPro" id="IPR050591">
    <property type="entry name" value="GSK-3"/>
</dbReference>
<evidence type="ECO:0000256" key="5">
    <source>
        <dbReference type="ARBA" id="ARBA00022777"/>
    </source>
</evidence>
<evidence type="ECO:0000313" key="9">
    <source>
        <dbReference type="Proteomes" id="UP000828251"/>
    </source>
</evidence>
<keyword evidence="9" id="KW-1185">Reference proteome</keyword>
<keyword evidence="5" id="KW-0418">Kinase</keyword>
<name>A0A9D3WEQ9_9ROSI</name>
<evidence type="ECO:0000313" key="8">
    <source>
        <dbReference type="EMBL" id="KAH1122035.1"/>
    </source>
</evidence>
<feature type="domain" description="Protein kinase" evidence="7">
    <location>
        <begin position="1"/>
        <end position="61"/>
    </location>
</feature>
<evidence type="ECO:0000256" key="3">
    <source>
        <dbReference type="ARBA" id="ARBA00022679"/>
    </source>
</evidence>
<organism evidence="8 9">
    <name type="scientific">Gossypium stocksii</name>
    <dbReference type="NCBI Taxonomy" id="47602"/>
    <lineage>
        <taxon>Eukaryota</taxon>
        <taxon>Viridiplantae</taxon>
        <taxon>Streptophyta</taxon>
        <taxon>Embryophyta</taxon>
        <taxon>Tracheophyta</taxon>
        <taxon>Spermatophyta</taxon>
        <taxon>Magnoliopsida</taxon>
        <taxon>eudicotyledons</taxon>
        <taxon>Gunneridae</taxon>
        <taxon>Pentapetalae</taxon>
        <taxon>rosids</taxon>
        <taxon>malvids</taxon>
        <taxon>Malvales</taxon>
        <taxon>Malvaceae</taxon>
        <taxon>Malvoideae</taxon>
        <taxon>Gossypium</taxon>
    </lineage>
</organism>
<evidence type="ECO:0000259" key="7">
    <source>
        <dbReference type="PROSITE" id="PS50011"/>
    </source>
</evidence>
<reference evidence="8 9" key="1">
    <citation type="journal article" date="2021" name="Plant Biotechnol. J.">
        <title>Multi-omics assisted identification of the key and species-specific regulatory components of drought-tolerant mechanisms in Gossypium stocksii.</title>
        <authorList>
            <person name="Yu D."/>
            <person name="Ke L."/>
            <person name="Zhang D."/>
            <person name="Wu Y."/>
            <person name="Sun Y."/>
            <person name="Mei J."/>
            <person name="Sun J."/>
            <person name="Sun Y."/>
        </authorList>
    </citation>
    <scope>NUCLEOTIDE SEQUENCE [LARGE SCALE GENOMIC DNA]</scope>
    <source>
        <strain evidence="9">cv. E1</strain>
        <tissue evidence="8">Leaf</tissue>
    </source>
</reference>
<dbReference type="AlphaFoldDB" id="A0A9D3WEQ9"/>
<feature type="non-terminal residue" evidence="8">
    <location>
        <position position="61"/>
    </location>
</feature>
<evidence type="ECO:0000256" key="6">
    <source>
        <dbReference type="ARBA" id="ARBA00022840"/>
    </source>
</evidence>
<dbReference type="PROSITE" id="PS50011">
    <property type="entry name" value="PROTEIN_KINASE_DOM"/>
    <property type="match status" value="1"/>
</dbReference>
<dbReference type="GO" id="GO:0005524">
    <property type="term" value="F:ATP binding"/>
    <property type="evidence" value="ECO:0007669"/>
    <property type="project" value="UniProtKB-KW"/>
</dbReference>